<dbReference type="Proteomes" id="UP000824533">
    <property type="component" value="Linkage Group LG21"/>
</dbReference>
<sequence length="804" mass="92216">MDKRKNLSDRCECVGATKNVKLVAPAGCAEDDVAVATLPDQWIPKHGGPLLAKYLKDREQNHERVLRNITEDTSKLNKDVESKIRTLSENLLAHIHENQRGLNCIIDKCELVVSPMSKETRDEALKQVSYLYNQQVDDIATFKREALCLERERAENIKILLREHFQRLIAVGHLPPKQLLHNFDERAYEINQQLLSNCRAFSDLEAQLRAQTDGCILHIRSILNQLSLGINRTTRGKSALPWLRQVRESQQNSTVALERTRSTSLPSIKEFLDNKEVFDECVALLVQAYRTAVIKVYTTFFGKFTELEKSLGFRQCFLVEDNLTSELNDIHIIIDKIVRSVSSSVYKKCMGTREVYQDVAADKLTMQKSLWSLGECLRDTYMILHDAGHLWDAHMLRLALAQKLTMAAVEDLLTNHDSIELSSEVTFNLALEQLRCASDVDKLQQHYEIIIAMLDHTAEMYVQHSETELGRLEEFMNLPTALVNLLLSEFNCFLEANPKVLLGPSGSMSSQHSVGSPRIGYSLRSPLPRAILQTELQELAISNWRNGFLESFERNMSLVPEELSHQARLWVEERAEMLHMRYSLKIVAHSIRAERLRAAYDVRLAELRYHESRLESHLNAVYRLVDQLPNDASEYLSLDAPQLYPFCKWINRIQSDMENLLAQDPLDPEVKKLKMNSYSPRLLRHRRIFEESLDGTIALYKRYLEHRVHEARISNVRFLSQITLFHEGGKYAAQEASKACVAIMKSSDALESCITRSVDALQHRRNQLLSQADQYMLPLQKVVDETVKSKGGMDRKKAPPVKKK</sequence>
<name>A0ACC1CLS6_9NEOP</name>
<gene>
    <name evidence="1" type="ORF">K1T71_011689</name>
</gene>
<keyword evidence="2" id="KW-1185">Reference proteome</keyword>
<organism evidence="1 2">
    <name type="scientific">Dendrolimus kikuchii</name>
    <dbReference type="NCBI Taxonomy" id="765133"/>
    <lineage>
        <taxon>Eukaryota</taxon>
        <taxon>Metazoa</taxon>
        <taxon>Ecdysozoa</taxon>
        <taxon>Arthropoda</taxon>
        <taxon>Hexapoda</taxon>
        <taxon>Insecta</taxon>
        <taxon>Pterygota</taxon>
        <taxon>Neoptera</taxon>
        <taxon>Endopterygota</taxon>
        <taxon>Lepidoptera</taxon>
        <taxon>Glossata</taxon>
        <taxon>Ditrysia</taxon>
        <taxon>Bombycoidea</taxon>
        <taxon>Lasiocampidae</taxon>
        <taxon>Dendrolimus</taxon>
    </lineage>
</organism>
<accession>A0ACC1CLS6</accession>
<evidence type="ECO:0000313" key="2">
    <source>
        <dbReference type="Proteomes" id="UP000824533"/>
    </source>
</evidence>
<dbReference type="EMBL" id="CM034407">
    <property type="protein sequence ID" value="KAJ0172550.1"/>
    <property type="molecule type" value="Genomic_DNA"/>
</dbReference>
<reference evidence="1 2" key="1">
    <citation type="journal article" date="2021" name="Front. Genet.">
        <title>Chromosome-Level Genome Assembly Reveals Significant Gene Expansion in the Toll and IMD Signaling Pathways of Dendrolimus kikuchii.</title>
        <authorList>
            <person name="Zhou J."/>
            <person name="Wu P."/>
            <person name="Xiong Z."/>
            <person name="Liu N."/>
            <person name="Zhao N."/>
            <person name="Ji M."/>
            <person name="Qiu Y."/>
            <person name="Yang B."/>
        </authorList>
    </citation>
    <scope>NUCLEOTIDE SEQUENCE [LARGE SCALE GENOMIC DNA]</scope>
    <source>
        <strain evidence="1">Ann1</strain>
    </source>
</reference>
<evidence type="ECO:0000313" key="1">
    <source>
        <dbReference type="EMBL" id="KAJ0172550.1"/>
    </source>
</evidence>
<comment type="caution">
    <text evidence="1">The sequence shown here is derived from an EMBL/GenBank/DDBJ whole genome shotgun (WGS) entry which is preliminary data.</text>
</comment>
<proteinExistence type="predicted"/>
<protein>
    <submittedName>
        <fullName evidence="1">Uncharacterized protein</fullName>
    </submittedName>
</protein>